<dbReference type="InterPro" id="IPR013783">
    <property type="entry name" value="Ig-like_fold"/>
</dbReference>
<evidence type="ECO:0000256" key="5">
    <source>
        <dbReference type="SAM" id="MobiDB-lite"/>
    </source>
</evidence>
<dbReference type="Pfam" id="PF00207">
    <property type="entry name" value="A2M"/>
    <property type="match status" value="2"/>
</dbReference>
<keyword evidence="10" id="KW-1185">Reference proteome</keyword>
<dbReference type="PROSITE" id="PS00477">
    <property type="entry name" value="ALPHA_2_MACROGLOBULIN"/>
    <property type="match status" value="2"/>
</dbReference>
<dbReference type="GO" id="GO:0005615">
    <property type="term" value="C:extracellular space"/>
    <property type="evidence" value="ECO:0007669"/>
    <property type="project" value="InterPro"/>
</dbReference>
<dbReference type="Gene3D" id="2.60.120.1540">
    <property type="match status" value="1"/>
</dbReference>
<organism evidence="9 10">
    <name type="scientific">Paralvinella palmiformis</name>
    <dbReference type="NCBI Taxonomy" id="53620"/>
    <lineage>
        <taxon>Eukaryota</taxon>
        <taxon>Metazoa</taxon>
        <taxon>Spiralia</taxon>
        <taxon>Lophotrochozoa</taxon>
        <taxon>Annelida</taxon>
        <taxon>Polychaeta</taxon>
        <taxon>Sedentaria</taxon>
        <taxon>Canalipalpata</taxon>
        <taxon>Terebellida</taxon>
        <taxon>Terebelliformia</taxon>
        <taxon>Alvinellidae</taxon>
        <taxon>Paralvinella</taxon>
    </lineage>
</organism>
<keyword evidence="3" id="KW-0722">Serine protease inhibitor</keyword>
<dbReference type="Pfam" id="PF07677">
    <property type="entry name" value="A2M_recep"/>
    <property type="match status" value="1"/>
</dbReference>
<keyword evidence="2" id="KW-0646">Protease inhibitor</keyword>
<evidence type="ECO:0000256" key="4">
    <source>
        <dbReference type="ARBA" id="ARBA00023157"/>
    </source>
</evidence>
<accession>A0AAD9NJR9</accession>
<dbReference type="InterPro" id="IPR001599">
    <property type="entry name" value="Macroglobln_a2"/>
</dbReference>
<dbReference type="Gene3D" id="2.60.40.1940">
    <property type="match status" value="1"/>
</dbReference>
<evidence type="ECO:0000256" key="1">
    <source>
        <dbReference type="ARBA" id="ARBA00010952"/>
    </source>
</evidence>
<dbReference type="InterPro" id="IPR011625">
    <property type="entry name" value="A2M_N_BRD"/>
</dbReference>
<dbReference type="InterPro" id="IPR036595">
    <property type="entry name" value="A-macroglobulin_rcpt-bd_sf"/>
</dbReference>
<sequence>MYECNGKYFNEGITTKATSEKISIKFTSFGIKFDDQTAHYFKLGSPIPGRVLINANSESTSGIRVTIEITTDNNRSVTLYSTTENTDEEGAVQFLIPTGDFPENTTSVNLKATTETFTASRYLKAWYSESKHFVTIVPPFKSVPCKGCYSFRIYHNAESGTLLRYIVLSKGYVVLTGTEYIPGTFPFLFHFFDTEKEGYFDMDLTMTPLLSGEATMLIYYVTPSLEFIADFIKFNVDECFVNEIKVSQVMYTLSSASDSLCGIGVIDRSLELLAGNSFISKKKAFELLKKMNLPFTRCTWDQFYTSKYCREKQKECSSMSFSHSGEEQPLRALAANAPKGQEEEVEESVDIRKFFPETFLWKLIVIPKSGSLSESVTLPDTITEWYGNAMCTNQDVGLGISEFASITTFQTFFIQLNLPYSIIRGETVHIPVLLFNYLNNDQCLVVNIKMTEQSTFEIEGSKEYTVCSCGHQSQSVEFTITPKIIGEIEITVVAVSTTSQTVCEEPVSAISASDGVTRKLLVKFVEGSERGQLSVIGDILGPALSNLDRLIRMPCGCGEQTIFLTGQSVIVLKYLDATGQTTSQIKSRAIRSMNKGYQRELTYKHPNGAYSAWGPTGYGNSGGSNWLTAHVIRVFALSDEYIFIDPEEQQVSMEFLESGQKDNGCFPQIGSVVDRVMQGGLTSGKKPTALTAFILISLLEAGRSPTSPSVVSAMGCLGEPSPEEMSTYALALSAYAYTLYGQDSTRRQQIMDELETRAIVEDGGKYWSEPTPTPNDYCRWYCHYPSYDVEMTAYLRDDGPTNMALVQMKLVTGWEVSEDSIPQLGGPTINNTESDDSPGTMTKIEFEDDMVIFYFDKDDQGDRQGYFSSVSPFRFNWVRFRILSVSLPKLTPVVEAIDRVYMETPGATRILQEDNVATTLGLAELDFQLDTHPPLGTWKIYVENSAGKHTQEFEVDEFVLPKWSVTIEAPDTVLPTGIAVFKVCAKYTYGEAVDGTFSVYISTNNYWRRNTALDTISFSGQINKDHSGCVTLSVGSSDIKGFSSWKVLIANASVTETASGITRTTVSQRVRIISVYRGMQFDDETPRYFKLGSPIPIRILIKGDSESTSGIRVTIEITTYNNGQVTLYSTTESTDEEGAVQFLLPTNDFPENTTYVNLKATAEKFTAYRYLQAWYSESKHFVTIVPPFKSVPCKGCYSFRIYHNAESGTLLRYIILSKGYVVLTGTEYIPGTFPFFFHFFDTEKEGYFDMDLTMTPLLSGEATMLIYYVTPSLEFIADFIKFNVDECFVNEVTFKFDKDQGEPGDQTMYTLSSASDSLCGIGVIDRSLELLAGNSFILKKNVFELLKKMNLRFTWNQFKTNEYCREKLKESEESKDEDDKPRDEEKVQPIREEEEEVPQERQAVDVPLRRPPPRDSYIYYWSKYVDSSTALNSIGVYAMSDLVLQTRPCEKRQYWYWLQVDEEERPLRAPAANAPKGQEEEAEESVDIRKFFPETFLWKLIVIPKSGSLSESVTLPDTITEWYGNAVCTNKDVGLGISEFASITTFQTFFIQLNLPYSIIRGETVHIPVLLFNYLNNDQCLVVNIKMTEQSTFEIEGSKEYTVCSCGHQSQSVEFTITPNIIGEIEITVVAVSTTSQTVCEEPVSAISASDGVTRKLLVKPEGIEISYSFSRFLCSSVSVSGELSIPDQFVEGSERGQLSVIGDILGPALSNLDRLIRMPCGCGEQTIFLTGQSAIVLKYLDATGQTTSQIKSRAMRSMNKGYQRELTYKHPNGAYSAWGPNGYGNSDGSNWLTAHVIRVFALSDEYIFIDPHEQQVSMEFLESGQKDNGCFPQIGSVVDRVMQGGLTSGKKPIALTAFILISLLEAGRSPTSPSVVSAMGCLGEPSPEEMSTYALALSAYAYTLYGQDSTRRQQIMDELETRAIVEDGGKYWSESTPTPNDYCRWYCHYPSYDVEMTAYVLLAIVTESGSNVIADGLPIVRWLSSQRNAYGGWSSTQDTFVGLGALSKYSMLVAGDAIDVNVIITPPGVTFHIDSSNKQVLQTSPVDVPNNISISVNGQGCALVQANVWYNIIPPVPKKPFFNIDLNIVPTRKCARQSVDICVSYLRDDGPTNMALVQMKLVTGWEVSEDSIPQLGGPTINNTESDDSPGTMTKIEFEDDMVIFYFDKLSSSESCFKFQLIQEIKVNNVKPGFVTVFDYYNTNKETSIDYTLSCN</sequence>
<dbReference type="SUPFAM" id="SSF81296">
    <property type="entry name" value="E set domains"/>
    <property type="match status" value="2"/>
</dbReference>
<evidence type="ECO:0000259" key="6">
    <source>
        <dbReference type="SMART" id="SM01359"/>
    </source>
</evidence>
<dbReference type="SMART" id="SM01419">
    <property type="entry name" value="Thiol-ester_cl"/>
    <property type="match status" value="2"/>
</dbReference>
<dbReference type="InterPro" id="IPR011626">
    <property type="entry name" value="Alpha-macroglobulin_TED"/>
</dbReference>
<dbReference type="SMART" id="SM01360">
    <property type="entry name" value="A2M"/>
    <property type="match status" value="2"/>
</dbReference>
<dbReference type="InterPro" id="IPR041813">
    <property type="entry name" value="A2M_TED"/>
</dbReference>
<dbReference type="InterPro" id="IPR014756">
    <property type="entry name" value="Ig_E-set"/>
</dbReference>
<dbReference type="Gene3D" id="2.60.40.690">
    <property type="entry name" value="Alpha-macroglobulin, receptor-binding domain"/>
    <property type="match status" value="1"/>
</dbReference>
<protein>
    <recommendedName>
        <fullName evidence="11">Alpha-2-macroglobulin</fullName>
    </recommendedName>
</protein>
<dbReference type="Pfam" id="PF07703">
    <property type="entry name" value="A2M_BRD"/>
    <property type="match status" value="2"/>
</dbReference>
<dbReference type="SUPFAM" id="SSF49410">
    <property type="entry name" value="Alpha-macroglobulin receptor domain"/>
    <property type="match status" value="2"/>
</dbReference>
<dbReference type="GO" id="GO:0004867">
    <property type="term" value="F:serine-type endopeptidase inhibitor activity"/>
    <property type="evidence" value="ECO:0007669"/>
    <property type="project" value="UniProtKB-KW"/>
</dbReference>
<dbReference type="InterPro" id="IPR008930">
    <property type="entry name" value="Terpenoid_cyclase/PrenylTrfase"/>
</dbReference>
<dbReference type="InterPro" id="IPR009048">
    <property type="entry name" value="A-macroglobulin_rcpt-bd"/>
</dbReference>
<dbReference type="SUPFAM" id="SSF48239">
    <property type="entry name" value="Terpenoid cyclases/Protein prenyltransferases"/>
    <property type="match status" value="2"/>
</dbReference>
<evidence type="ECO:0000259" key="7">
    <source>
        <dbReference type="SMART" id="SM01360"/>
    </source>
</evidence>
<dbReference type="CDD" id="cd02897">
    <property type="entry name" value="A2M_2"/>
    <property type="match status" value="1"/>
</dbReference>
<feature type="domain" description="Alpha-2-macroglobulin" evidence="7">
    <location>
        <begin position="1495"/>
        <end position="1587"/>
    </location>
</feature>
<dbReference type="InterPro" id="IPR050473">
    <property type="entry name" value="A2M/Complement_sys"/>
</dbReference>
<comment type="caution">
    <text evidence="9">The sequence shown here is derived from an EMBL/GenBank/DDBJ whole genome shotgun (WGS) entry which is preliminary data.</text>
</comment>
<evidence type="ECO:0000259" key="8">
    <source>
        <dbReference type="SMART" id="SM01361"/>
    </source>
</evidence>
<gene>
    <name evidence="9" type="ORF">LSH36_7g05004</name>
</gene>
<evidence type="ECO:0000256" key="3">
    <source>
        <dbReference type="ARBA" id="ARBA00022900"/>
    </source>
</evidence>
<dbReference type="Pfam" id="PF07678">
    <property type="entry name" value="TED_complement"/>
    <property type="match status" value="2"/>
</dbReference>
<comment type="similarity">
    <text evidence="1">Belongs to the protease inhibitor I39 (alpha-2-macroglobulin) family.</text>
</comment>
<dbReference type="SMART" id="SM01359">
    <property type="entry name" value="A2M_N_2"/>
    <property type="match status" value="2"/>
</dbReference>
<dbReference type="InterPro" id="IPR041555">
    <property type="entry name" value="MG3"/>
</dbReference>
<evidence type="ECO:0000313" key="10">
    <source>
        <dbReference type="Proteomes" id="UP001208570"/>
    </source>
</evidence>
<evidence type="ECO:0000256" key="2">
    <source>
        <dbReference type="ARBA" id="ARBA00022690"/>
    </source>
</evidence>
<keyword evidence="4" id="KW-1015">Disulfide bond</keyword>
<evidence type="ECO:0008006" key="11">
    <source>
        <dbReference type="Google" id="ProtNLM"/>
    </source>
</evidence>
<dbReference type="EMBL" id="JAODUP010000007">
    <property type="protein sequence ID" value="KAK2169734.1"/>
    <property type="molecule type" value="Genomic_DNA"/>
</dbReference>
<proteinExistence type="inferred from homology"/>
<dbReference type="SMART" id="SM01361">
    <property type="entry name" value="A2M_recep"/>
    <property type="match status" value="1"/>
</dbReference>
<feature type="domain" description="Alpha-2-macroglobulin" evidence="7">
    <location>
        <begin position="358"/>
        <end position="450"/>
    </location>
</feature>
<dbReference type="InterPro" id="IPR019742">
    <property type="entry name" value="MacrogloblnA2_CS"/>
</dbReference>
<feature type="region of interest" description="Disordered" evidence="5">
    <location>
        <begin position="1369"/>
        <end position="1407"/>
    </location>
</feature>
<feature type="domain" description="Alpha-2-macroglobulin bait region" evidence="6">
    <location>
        <begin position="134"/>
        <end position="273"/>
    </location>
</feature>
<name>A0AAD9NJR9_9ANNE</name>
<feature type="domain" description="Alpha-2-macroglobulin bait region" evidence="6">
    <location>
        <begin position="1182"/>
        <end position="1331"/>
    </location>
</feature>
<dbReference type="PANTHER" id="PTHR11412">
    <property type="entry name" value="MACROGLOBULIN / COMPLEMENT"/>
    <property type="match status" value="1"/>
</dbReference>
<dbReference type="Gene3D" id="2.20.130.20">
    <property type="match status" value="2"/>
</dbReference>
<dbReference type="Proteomes" id="UP001208570">
    <property type="component" value="Unassembled WGS sequence"/>
</dbReference>
<dbReference type="InterPro" id="IPR047565">
    <property type="entry name" value="Alpha-macroglob_thiol-ester_cl"/>
</dbReference>
<dbReference type="PANTHER" id="PTHR11412:SF171">
    <property type="entry name" value="PREGNANCY ZONE PROTEIN-LIKE PROTEIN"/>
    <property type="match status" value="1"/>
</dbReference>
<evidence type="ECO:0000313" key="9">
    <source>
        <dbReference type="EMBL" id="KAK2169734.1"/>
    </source>
</evidence>
<dbReference type="Gene3D" id="1.50.10.20">
    <property type="match status" value="2"/>
</dbReference>
<dbReference type="Gene3D" id="2.60.40.10">
    <property type="entry name" value="Immunoglobulins"/>
    <property type="match status" value="2"/>
</dbReference>
<reference evidence="9" key="1">
    <citation type="journal article" date="2023" name="Mol. Biol. Evol.">
        <title>Third-Generation Sequencing Reveals the Adaptive Role of the Epigenome in Three Deep-Sea Polychaetes.</title>
        <authorList>
            <person name="Perez M."/>
            <person name="Aroh O."/>
            <person name="Sun Y."/>
            <person name="Lan Y."/>
            <person name="Juniper S.K."/>
            <person name="Young C.R."/>
            <person name="Angers B."/>
            <person name="Qian P.Y."/>
        </authorList>
    </citation>
    <scope>NUCLEOTIDE SEQUENCE</scope>
    <source>
        <strain evidence="9">P08H-3</strain>
    </source>
</reference>
<feature type="domain" description="Alpha-macroglobulin receptor-binding" evidence="8">
    <location>
        <begin position="2113"/>
        <end position="2211"/>
    </location>
</feature>
<dbReference type="Pfam" id="PF17791">
    <property type="entry name" value="MG3"/>
    <property type="match status" value="1"/>
</dbReference>
<dbReference type="Gene3D" id="2.60.40.1930">
    <property type="match status" value="3"/>
</dbReference>
<feature type="compositionally biased region" description="Basic and acidic residues" evidence="5">
    <location>
        <begin position="1369"/>
        <end position="1391"/>
    </location>
</feature>